<reference evidence="2 3" key="1">
    <citation type="journal article" date="2015" name="Nat. Commun.">
        <title>Lucilia cuprina genome unlocks parasitic fly biology to underpin future interventions.</title>
        <authorList>
            <person name="Anstead C.A."/>
            <person name="Korhonen P.K."/>
            <person name="Young N.D."/>
            <person name="Hall R.S."/>
            <person name="Jex A.R."/>
            <person name="Murali S.C."/>
            <person name="Hughes D.S."/>
            <person name="Lee S.F."/>
            <person name="Perry T."/>
            <person name="Stroehlein A.J."/>
            <person name="Ansell B.R."/>
            <person name="Breugelmans B."/>
            <person name="Hofmann A."/>
            <person name="Qu J."/>
            <person name="Dugan S."/>
            <person name="Lee S.L."/>
            <person name="Chao H."/>
            <person name="Dinh H."/>
            <person name="Han Y."/>
            <person name="Doddapaneni H.V."/>
            <person name="Worley K.C."/>
            <person name="Muzny D.M."/>
            <person name="Ioannidis P."/>
            <person name="Waterhouse R.M."/>
            <person name="Zdobnov E.M."/>
            <person name="James P.J."/>
            <person name="Bagnall N.H."/>
            <person name="Kotze A.C."/>
            <person name="Gibbs R.A."/>
            <person name="Richards S."/>
            <person name="Batterham P."/>
            <person name="Gasser R.B."/>
        </authorList>
    </citation>
    <scope>NUCLEOTIDE SEQUENCE [LARGE SCALE GENOMIC DNA]</scope>
    <source>
        <strain evidence="2 3">LS</strain>
        <tissue evidence="2">Full body</tissue>
    </source>
</reference>
<sequence>MYGYSLLSVKYFIIILMSSSFCWSQLSQDVNFNSNLLQVRSGRTYMDIARVINPNQYAHVGMQPYPGQPFWPQGG</sequence>
<evidence type="ECO:0008006" key="4">
    <source>
        <dbReference type="Google" id="ProtNLM"/>
    </source>
</evidence>
<gene>
    <name evidence="2" type="ORF">FF38_07853</name>
</gene>
<keyword evidence="1" id="KW-0732">Signal</keyword>
<keyword evidence="3" id="KW-1185">Reference proteome</keyword>
<proteinExistence type="predicted"/>
<dbReference type="Proteomes" id="UP000037069">
    <property type="component" value="Unassembled WGS sequence"/>
</dbReference>
<dbReference type="EMBL" id="JRES01001168">
    <property type="protein sequence ID" value="KNC24868.1"/>
    <property type="molecule type" value="Genomic_DNA"/>
</dbReference>
<dbReference type="AlphaFoldDB" id="A0A0L0BXW9"/>
<protein>
    <recommendedName>
        <fullName evidence="4">LysM domain-containing protein</fullName>
    </recommendedName>
</protein>
<feature type="chain" id="PRO_5005535232" description="LysM domain-containing protein" evidence="1">
    <location>
        <begin position="25"/>
        <end position="75"/>
    </location>
</feature>
<name>A0A0L0BXW9_LUCCU</name>
<organism evidence="2 3">
    <name type="scientific">Lucilia cuprina</name>
    <name type="common">Green bottle fly</name>
    <name type="synonym">Australian sheep blowfly</name>
    <dbReference type="NCBI Taxonomy" id="7375"/>
    <lineage>
        <taxon>Eukaryota</taxon>
        <taxon>Metazoa</taxon>
        <taxon>Ecdysozoa</taxon>
        <taxon>Arthropoda</taxon>
        <taxon>Hexapoda</taxon>
        <taxon>Insecta</taxon>
        <taxon>Pterygota</taxon>
        <taxon>Neoptera</taxon>
        <taxon>Endopterygota</taxon>
        <taxon>Diptera</taxon>
        <taxon>Brachycera</taxon>
        <taxon>Muscomorpha</taxon>
        <taxon>Oestroidea</taxon>
        <taxon>Calliphoridae</taxon>
        <taxon>Luciliinae</taxon>
        <taxon>Lucilia</taxon>
    </lineage>
</organism>
<evidence type="ECO:0000256" key="1">
    <source>
        <dbReference type="SAM" id="SignalP"/>
    </source>
</evidence>
<accession>A0A0L0BXW9</accession>
<evidence type="ECO:0000313" key="3">
    <source>
        <dbReference type="Proteomes" id="UP000037069"/>
    </source>
</evidence>
<comment type="caution">
    <text evidence="2">The sequence shown here is derived from an EMBL/GenBank/DDBJ whole genome shotgun (WGS) entry which is preliminary data.</text>
</comment>
<feature type="signal peptide" evidence="1">
    <location>
        <begin position="1"/>
        <end position="24"/>
    </location>
</feature>
<evidence type="ECO:0000313" key="2">
    <source>
        <dbReference type="EMBL" id="KNC24868.1"/>
    </source>
</evidence>